<proteinExistence type="inferred from homology"/>
<dbReference type="AlphaFoldDB" id="A0A285P3E3"/>
<dbReference type="Pfam" id="PF16360">
    <property type="entry name" value="GTP-bdg_M"/>
    <property type="match status" value="1"/>
</dbReference>
<evidence type="ECO:0000259" key="10">
    <source>
        <dbReference type="PROSITE" id="PS51705"/>
    </source>
</evidence>
<protein>
    <recommendedName>
        <fullName evidence="6">GTPase HflX</fullName>
    </recommendedName>
    <alternativeName>
        <fullName evidence="6">GTP-binding protein HflX</fullName>
    </alternativeName>
</protein>
<dbReference type="Pfam" id="PF01926">
    <property type="entry name" value="MMR_HSR1"/>
    <property type="match status" value="1"/>
</dbReference>
<evidence type="ECO:0000256" key="9">
    <source>
        <dbReference type="SAM" id="Coils"/>
    </source>
</evidence>
<keyword evidence="12" id="KW-1185">Reference proteome</keyword>
<dbReference type="InterPro" id="IPR030394">
    <property type="entry name" value="G_HFLX_dom"/>
</dbReference>
<feature type="binding site" evidence="8">
    <location>
        <position position="230"/>
    </location>
    <ligand>
        <name>Mg(2+)</name>
        <dbReference type="ChEBI" id="CHEBI:18420"/>
    </ligand>
</feature>
<evidence type="ECO:0000313" key="11">
    <source>
        <dbReference type="EMBL" id="SNZ14676.1"/>
    </source>
</evidence>
<feature type="binding site" evidence="7">
    <location>
        <begin position="203"/>
        <end position="210"/>
    </location>
    <ligand>
        <name>GTP</name>
        <dbReference type="ChEBI" id="CHEBI:37565"/>
    </ligand>
</feature>
<comment type="function">
    <text evidence="6">GTPase that associates with the 50S ribosomal subunit and may have a role during protein synthesis or ribosome biogenesis.</text>
</comment>
<dbReference type="Gene3D" id="3.40.50.11060">
    <property type="entry name" value="GTPase HflX, N-terminal domain"/>
    <property type="match status" value="1"/>
</dbReference>
<dbReference type="InterPro" id="IPR027417">
    <property type="entry name" value="P-loop_NTPase"/>
</dbReference>
<evidence type="ECO:0000256" key="7">
    <source>
        <dbReference type="PIRSR" id="PIRSR006809-1"/>
    </source>
</evidence>
<dbReference type="PANTHER" id="PTHR10229">
    <property type="entry name" value="GTP-BINDING PROTEIN HFLX"/>
    <property type="match status" value="1"/>
</dbReference>
<dbReference type="GO" id="GO:0003924">
    <property type="term" value="F:GTPase activity"/>
    <property type="evidence" value="ECO:0007669"/>
    <property type="project" value="UniProtKB-UniRule"/>
</dbReference>
<feature type="domain" description="Hflx-type G" evidence="10">
    <location>
        <begin position="197"/>
        <end position="367"/>
    </location>
</feature>
<dbReference type="Pfam" id="PF13167">
    <property type="entry name" value="GTP-bdg_N"/>
    <property type="match status" value="1"/>
</dbReference>
<evidence type="ECO:0000256" key="8">
    <source>
        <dbReference type="PIRSR" id="PIRSR006809-2"/>
    </source>
</evidence>
<dbReference type="InterPro" id="IPR005225">
    <property type="entry name" value="Small_GTP-bd"/>
</dbReference>
<evidence type="ECO:0000256" key="5">
    <source>
        <dbReference type="ARBA" id="ARBA00023134"/>
    </source>
</evidence>
<comment type="subunit">
    <text evidence="6">Monomer. Associates with the 50S ribosomal subunit.</text>
</comment>
<dbReference type="HAMAP" id="MF_00900">
    <property type="entry name" value="GTPase_HflX"/>
    <property type="match status" value="1"/>
</dbReference>
<feature type="binding site" evidence="7">
    <location>
        <begin position="316"/>
        <end position="319"/>
    </location>
    <ligand>
        <name>GTP</name>
        <dbReference type="ChEBI" id="CHEBI:37565"/>
    </ligand>
</feature>
<comment type="similarity">
    <text evidence="6">Belongs to the TRAFAC class OBG-HflX-like GTPase superfamily. HflX GTPase family.</text>
</comment>
<dbReference type="Gene3D" id="3.40.50.300">
    <property type="entry name" value="P-loop containing nucleotide triphosphate hydrolases"/>
    <property type="match status" value="1"/>
</dbReference>
<reference evidence="12" key="1">
    <citation type="submission" date="2017-09" db="EMBL/GenBank/DDBJ databases">
        <authorList>
            <person name="Varghese N."/>
            <person name="Submissions S."/>
        </authorList>
    </citation>
    <scope>NUCLEOTIDE SEQUENCE [LARGE SCALE GENOMIC DNA]</scope>
    <source>
        <strain evidence="12">DSM 2913</strain>
    </source>
</reference>
<dbReference type="GO" id="GO:0005737">
    <property type="term" value="C:cytoplasm"/>
    <property type="evidence" value="ECO:0007669"/>
    <property type="project" value="UniProtKB-SubCell"/>
</dbReference>
<dbReference type="FunFam" id="3.40.50.11060:FF:000001">
    <property type="entry name" value="GTPase HflX"/>
    <property type="match status" value="1"/>
</dbReference>
<evidence type="ECO:0000256" key="4">
    <source>
        <dbReference type="ARBA" id="ARBA00022842"/>
    </source>
</evidence>
<dbReference type="SUPFAM" id="SSF52540">
    <property type="entry name" value="P-loop containing nucleoside triphosphate hydrolases"/>
    <property type="match status" value="1"/>
</dbReference>
<name>A0A285P3E3_9AQUI</name>
<feature type="binding site" evidence="7">
    <location>
        <begin position="250"/>
        <end position="253"/>
    </location>
    <ligand>
        <name>GTP</name>
        <dbReference type="ChEBI" id="CHEBI:37565"/>
    </ligand>
</feature>
<dbReference type="Gene3D" id="6.10.250.2860">
    <property type="match status" value="1"/>
</dbReference>
<feature type="coiled-coil region" evidence="9">
    <location>
        <begin position="152"/>
        <end position="193"/>
    </location>
</feature>
<dbReference type="EMBL" id="OBEN01000006">
    <property type="protein sequence ID" value="SNZ14676.1"/>
    <property type="molecule type" value="Genomic_DNA"/>
</dbReference>
<dbReference type="PROSITE" id="PS51705">
    <property type="entry name" value="G_HFLX"/>
    <property type="match status" value="1"/>
</dbReference>
<comment type="subcellular location">
    <subcellularLocation>
        <location evidence="6">Cytoplasm</location>
    </subcellularLocation>
    <text evidence="6">May associate with membranes.</text>
</comment>
<dbReference type="CDD" id="cd01878">
    <property type="entry name" value="HflX"/>
    <property type="match status" value="1"/>
</dbReference>
<dbReference type="NCBIfam" id="TIGR03156">
    <property type="entry name" value="GTP_HflX"/>
    <property type="match status" value="1"/>
</dbReference>
<comment type="cofactor">
    <cofactor evidence="8">
        <name>Mg(2+)</name>
        <dbReference type="ChEBI" id="CHEBI:18420"/>
    </cofactor>
</comment>
<evidence type="ECO:0000256" key="1">
    <source>
        <dbReference type="ARBA" id="ARBA00022490"/>
    </source>
</evidence>
<keyword evidence="1 6" id="KW-0963">Cytoplasm</keyword>
<feature type="binding site" evidence="8">
    <location>
        <position position="210"/>
    </location>
    <ligand>
        <name>Mg(2+)</name>
        <dbReference type="ChEBI" id="CHEBI:18420"/>
    </ligand>
</feature>
<dbReference type="InterPro" id="IPR042108">
    <property type="entry name" value="GTPase_HflX_N_sf"/>
</dbReference>
<dbReference type="InterPro" id="IPR032305">
    <property type="entry name" value="GTP-bd_M"/>
</dbReference>
<dbReference type="InterPro" id="IPR006073">
    <property type="entry name" value="GTP-bd"/>
</dbReference>
<feature type="binding site" evidence="7">
    <location>
        <begin position="228"/>
        <end position="232"/>
    </location>
    <ligand>
        <name>GTP</name>
        <dbReference type="ChEBI" id="CHEBI:37565"/>
    </ligand>
</feature>
<dbReference type="InterPro" id="IPR025121">
    <property type="entry name" value="GTPase_HflX_N"/>
</dbReference>
<feature type="binding site" evidence="7">
    <location>
        <begin position="345"/>
        <end position="347"/>
    </location>
    <ligand>
        <name>GTP</name>
        <dbReference type="ChEBI" id="CHEBI:37565"/>
    </ligand>
</feature>
<dbReference type="OrthoDB" id="9812272at2"/>
<accession>A0A285P3E3</accession>
<dbReference type="GO" id="GO:0046872">
    <property type="term" value="F:metal ion binding"/>
    <property type="evidence" value="ECO:0007669"/>
    <property type="project" value="UniProtKB-KW"/>
</dbReference>
<organism evidence="11 12">
    <name type="scientific">Hydrogenobacter hydrogenophilus</name>
    <dbReference type="NCBI Taxonomy" id="35835"/>
    <lineage>
        <taxon>Bacteria</taxon>
        <taxon>Pseudomonadati</taxon>
        <taxon>Aquificota</taxon>
        <taxon>Aquificia</taxon>
        <taxon>Aquificales</taxon>
        <taxon>Aquificaceae</taxon>
        <taxon>Hydrogenobacter</taxon>
    </lineage>
</organism>
<dbReference type="PIRSF" id="PIRSF006809">
    <property type="entry name" value="GTP-binding_hflX_prd"/>
    <property type="match status" value="1"/>
</dbReference>
<keyword evidence="2 8" id="KW-0479">Metal-binding</keyword>
<dbReference type="NCBIfam" id="TIGR00231">
    <property type="entry name" value="small_GTP"/>
    <property type="match status" value="1"/>
</dbReference>
<evidence type="ECO:0000256" key="6">
    <source>
        <dbReference type="HAMAP-Rule" id="MF_00900"/>
    </source>
</evidence>
<evidence type="ECO:0000256" key="3">
    <source>
        <dbReference type="ARBA" id="ARBA00022741"/>
    </source>
</evidence>
<gene>
    <name evidence="6" type="primary">hflX</name>
    <name evidence="11" type="ORF">SAMN06265353_1164</name>
</gene>
<dbReference type="RefSeq" id="WP_096602316.1">
    <property type="nucleotide sequence ID" value="NZ_OBEN01000006.1"/>
</dbReference>
<keyword evidence="4 8" id="KW-0460">Magnesium</keyword>
<evidence type="ECO:0000256" key="2">
    <source>
        <dbReference type="ARBA" id="ARBA00022723"/>
    </source>
</evidence>
<dbReference type="GO" id="GO:0043022">
    <property type="term" value="F:ribosome binding"/>
    <property type="evidence" value="ECO:0007669"/>
    <property type="project" value="TreeGrafter"/>
</dbReference>
<dbReference type="Proteomes" id="UP000218627">
    <property type="component" value="Unassembled WGS sequence"/>
</dbReference>
<keyword evidence="5 6" id="KW-0342">GTP-binding</keyword>
<sequence>MRALLVSLAFPNQKKEDLRESLEELKELVKAVDGKVLGYVVQKRTSPDGRFYIGAGKVEEIREILEGISADTVVFNGFLSPSQIHHLEGALKVKVLDKADLVLEIFSRRVRSKTAKLQVELARLELELPRLYGKGKELSRLGGGVGTRGPGEQEAEVRKRWIKRRIQQIKEELEEVKRQRKEQRKSRERLSADKKLIKVALVGYTNVGKSSLMQALTGKETFVADMPFATLDTKTSGMNLSQDIRLLITDTVGFIRDLPHELIESFKATLEELQESDILLHVVDISDRKWLEKVKVVKKVLSELGVDEKPTIYVFNKADKVVEKEEDTELLTEPAFLSEKSVVISVKKGWGLRKLTDVIRQTAEELTEVGR</sequence>
<evidence type="ECO:0000313" key="12">
    <source>
        <dbReference type="Proteomes" id="UP000218627"/>
    </source>
</evidence>
<dbReference type="GO" id="GO:0005525">
    <property type="term" value="F:GTP binding"/>
    <property type="evidence" value="ECO:0007669"/>
    <property type="project" value="UniProtKB-UniRule"/>
</dbReference>
<dbReference type="PANTHER" id="PTHR10229:SF0">
    <property type="entry name" value="GTP-BINDING PROTEIN 6-RELATED"/>
    <property type="match status" value="1"/>
</dbReference>
<keyword evidence="3 6" id="KW-0547">Nucleotide-binding</keyword>
<dbReference type="InterPro" id="IPR016496">
    <property type="entry name" value="GTPase_HflX"/>
</dbReference>
<dbReference type="PRINTS" id="PR00326">
    <property type="entry name" value="GTP1OBG"/>
</dbReference>
<keyword evidence="9" id="KW-0175">Coiled coil</keyword>